<keyword evidence="1" id="KW-0175">Coiled coil</keyword>
<evidence type="ECO:0000256" key="2">
    <source>
        <dbReference type="SAM" id="Phobius"/>
    </source>
</evidence>
<accession>A0ABX2FS81</accession>
<dbReference type="RefSeq" id="WP_173810416.1">
    <property type="nucleotide sequence ID" value="NZ_JABSNP010000011.1"/>
</dbReference>
<keyword evidence="2" id="KW-0812">Transmembrane</keyword>
<sequence length="116" mass="12854">MADEVPKGEAGNPASLSSYEGLASTALVALANLIPYPAGRIVGTIVAAPLGVVVGRLIGWKIQQRKREEVRRIVNEEMDDVRKELARADLTPERIEKLQDELEQLRNVRLKQLLLD</sequence>
<proteinExistence type="predicted"/>
<evidence type="ECO:0008006" key="5">
    <source>
        <dbReference type="Google" id="ProtNLM"/>
    </source>
</evidence>
<evidence type="ECO:0000256" key="1">
    <source>
        <dbReference type="SAM" id="Coils"/>
    </source>
</evidence>
<organism evidence="3 4">
    <name type="scientific">Hymenobacter caeli</name>
    <dbReference type="NCBI Taxonomy" id="2735894"/>
    <lineage>
        <taxon>Bacteria</taxon>
        <taxon>Pseudomonadati</taxon>
        <taxon>Bacteroidota</taxon>
        <taxon>Cytophagia</taxon>
        <taxon>Cytophagales</taxon>
        <taxon>Hymenobacteraceae</taxon>
        <taxon>Hymenobacter</taxon>
    </lineage>
</organism>
<protein>
    <recommendedName>
        <fullName evidence="5">YtxH domain-containing protein</fullName>
    </recommendedName>
</protein>
<reference evidence="3 4" key="1">
    <citation type="submission" date="2020-05" db="EMBL/GenBank/DDBJ databases">
        <title>Genomic Encyclopedia of Type Strains, Phase IV (KMG-V): Genome sequencing to study the core and pangenomes of soil and plant-associated prokaryotes.</title>
        <authorList>
            <person name="Whitman W."/>
        </authorList>
    </citation>
    <scope>NUCLEOTIDE SEQUENCE [LARGE SCALE GENOMIC DNA]</scope>
    <source>
        <strain evidence="3 4">9A</strain>
    </source>
</reference>
<feature type="transmembrane region" description="Helical" evidence="2">
    <location>
        <begin position="38"/>
        <end position="58"/>
    </location>
</feature>
<keyword evidence="4" id="KW-1185">Reference proteome</keyword>
<feature type="coiled-coil region" evidence="1">
    <location>
        <begin position="88"/>
        <end position="115"/>
    </location>
</feature>
<name>A0ABX2FS81_9BACT</name>
<evidence type="ECO:0000313" key="4">
    <source>
        <dbReference type="Proteomes" id="UP000779507"/>
    </source>
</evidence>
<keyword evidence="2" id="KW-0472">Membrane</keyword>
<keyword evidence="2" id="KW-1133">Transmembrane helix</keyword>
<evidence type="ECO:0000313" key="3">
    <source>
        <dbReference type="EMBL" id="NRT19698.1"/>
    </source>
</evidence>
<dbReference type="EMBL" id="JABSNP010000011">
    <property type="protein sequence ID" value="NRT19698.1"/>
    <property type="molecule type" value="Genomic_DNA"/>
</dbReference>
<comment type="caution">
    <text evidence="3">The sequence shown here is derived from an EMBL/GenBank/DDBJ whole genome shotgun (WGS) entry which is preliminary data.</text>
</comment>
<dbReference type="Proteomes" id="UP000779507">
    <property type="component" value="Unassembled WGS sequence"/>
</dbReference>
<gene>
    <name evidence="3" type="ORF">HNP98_002532</name>
</gene>